<gene>
    <name evidence="1" type="ORF">ColLi_12138</name>
</gene>
<evidence type="ECO:0000313" key="2">
    <source>
        <dbReference type="Proteomes" id="UP001055172"/>
    </source>
</evidence>
<sequence>MAWHGGSGGGAKIMVRLNGVVVDAGLRAAVDAAGEKGLHSDTSTKVGLYHIGVPHALRREAAACEEDMHIDDCISVGL</sequence>
<protein>
    <submittedName>
        <fullName evidence="1">Uncharacterized protein</fullName>
    </submittedName>
</protein>
<organism evidence="1 2">
    <name type="scientific">Colletotrichum liriopes</name>
    <dbReference type="NCBI Taxonomy" id="708192"/>
    <lineage>
        <taxon>Eukaryota</taxon>
        <taxon>Fungi</taxon>
        <taxon>Dikarya</taxon>
        <taxon>Ascomycota</taxon>
        <taxon>Pezizomycotina</taxon>
        <taxon>Sordariomycetes</taxon>
        <taxon>Hypocreomycetidae</taxon>
        <taxon>Glomerellales</taxon>
        <taxon>Glomerellaceae</taxon>
        <taxon>Colletotrichum</taxon>
        <taxon>Colletotrichum spaethianum species complex</taxon>
    </lineage>
</organism>
<evidence type="ECO:0000313" key="1">
    <source>
        <dbReference type="EMBL" id="GJC89300.1"/>
    </source>
</evidence>
<proteinExistence type="predicted"/>
<comment type="caution">
    <text evidence="1">The sequence shown here is derived from an EMBL/GenBank/DDBJ whole genome shotgun (WGS) entry which is preliminary data.</text>
</comment>
<dbReference type="AlphaFoldDB" id="A0AA37GXU2"/>
<reference evidence="1 2" key="1">
    <citation type="submission" date="2021-07" db="EMBL/GenBank/DDBJ databases">
        <title>Genome data of Colletotrichum spaethianum.</title>
        <authorList>
            <person name="Utami Y.D."/>
            <person name="Hiruma K."/>
        </authorList>
    </citation>
    <scope>NUCLEOTIDE SEQUENCE [LARGE SCALE GENOMIC DNA]</scope>
    <source>
        <strain evidence="1 2">MAFF 242679</strain>
    </source>
</reference>
<keyword evidence="2" id="KW-1185">Reference proteome</keyword>
<dbReference type="Proteomes" id="UP001055172">
    <property type="component" value="Unassembled WGS sequence"/>
</dbReference>
<dbReference type="EMBL" id="BPPX01000040">
    <property type="protein sequence ID" value="GJC89300.1"/>
    <property type="molecule type" value="Genomic_DNA"/>
</dbReference>
<name>A0AA37GXU2_9PEZI</name>
<accession>A0AA37GXU2</accession>